<evidence type="ECO:0000256" key="3">
    <source>
        <dbReference type="ARBA" id="ARBA00022448"/>
    </source>
</evidence>
<name>A0A5M6INP4_9PROT</name>
<evidence type="ECO:0000256" key="6">
    <source>
        <dbReference type="SAM" id="MobiDB-lite"/>
    </source>
</evidence>
<evidence type="ECO:0000313" key="8">
    <source>
        <dbReference type="EMBL" id="KAA5609884.1"/>
    </source>
</evidence>
<evidence type="ECO:0000256" key="2">
    <source>
        <dbReference type="ARBA" id="ARBA00005417"/>
    </source>
</evidence>
<dbReference type="GO" id="GO:0015833">
    <property type="term" value="P:peptide transport"/>
    <property type="evidence" value="ECO:0007669"/>
    <property type="project" value="InterPro"/>
</dbReference>
<dbReference type="OrthoDB" id="9802264at2"/>
<dbReference type="NCBIfam" id="NF008453">
    <property type="entry name" value="PRK11308.1"/>
    <property type="match status" value="2"/>
</dbReference>
<dbReference type="NCBIfam" id="NF007739">
    <property type="entry name" value="PRK10419.1"/>
    <property type="match status" value="2"/>
</dbReference>
<dbReference type="SUPFAM" id="SSF52540">
    <property type="entry name" value="P-loop containing nucleoside triphosphate hydrolases"/>
    <property type="match status" value="2"/>
</dbReference>
<dbReference type="Pfam" id="PF00005">
    <property type="entry name" value="ABC_tran"/>
    <property type="match status" value="2"/>
</dbReference>
<evidence type="ECO:0000256" key="1">
    <source>
        <dbReference type="ARBA" id="ARBA00004417"/>
    </source>
</evidence>
<accession>A0A5M6INP4</accession>
<comment type="caution">
    <text evidence="8">The sequence shown here is derived from an EMBL/GenBank/DDBJ whole genome shotgun (WGS) entry which is preliminary data.</text>
</comment>
<organism evidence="8 9">
    <name type="scientific">Rhodovastum atsumiense</name>
    <dbReference type="NCBI Taxonomy" id="504468"/>
    <lineage>
        <taxon>Bacteria</taxon>
        <taxon>Pseudomonadati</taxon>
        <taxon>Pseudomonadota</taxon>
        <taxon>Alphaproteobacteria</taxon>
        <taxon>Acetobacterales</taxon>
        <taxon>Acetobacteraceae</taxon>
        <taxon>Rhodovastum</taxon>
    </lineage>
</organism>
<feature type="domain" description="ABC transporter" evidence="7">
    <location>
        <begin position="358"/>
        <end position="601"/>
    </location>
</feature>
<dbReference type="InterPro" id="IPR003439">
    <property type="entry name" value="ABC_transporter-like_ATP-bd"/>
</dbReference>
<dbReference type="InterPro" id="IPR017871">
    <property type="entry name" value="ABC_transporter-like_CS"/>
</dbReference>
<dbReference type="InterPro" id="IPR050319">
    <property type="entry name" value="ABC_transp_ATP-bind"/>
</dbReference>
<dbReference type="PANTHER" id="PTHR43776:SF7">
    <property type="entry name" value="D,D-DIPEPTIDE TRANSPORT ATP-BINDING PROTEIN DDPF-RELATED"/>
    <property type="match status" value="1"/>
</dbReference>
<dbReference type="GO" id="GO:0055085">
    <property type="term" value="P:transmembrane transport"/>
    <property type="evidence" value="ECO:0007669"/>
    <property type="project" value="UniProtKB-ARBA"/>
</dbReference>
<dbReference type="Proteomes" id="UP000325255">
    <property type="component" value="Unassembled WGS sequence"/>
</dbReference>
<feature type="compositionally biased region" description="Low complexity" evidence="6">
    <location>
        <begin position="38"/>
        <end position="51"/>
    </location>
</feature>
<proteinExistence type="inferred from homology"/>
<dbReference type="SMART" id="SM00382">
    <property type="entry name" value="AAA"/>
    <property type="match status" value="2"/>
</dbReference>
<keyword evidence="3" id="KW-0813">Transport</keyword>
<dbReference type="InterPro" id="IPR013563">
    <property type="entry name" value="Oligopep_ABC_C"/>
</dbReference>
<feature type="region of interest" description="Disordered" evidence="6">
    <location>
        <begin position="19"/>
        <end position="51"/>
    </location>
</feature>
<dbReference type="GO" id="GO:0016887">
    <property type="term" value="F:ATP hydrolysis activity"/>
    <property type="evidence" value="ECO:0007669"/>
    <property type="project" value="InterPro"/>
</dbReference>
<dbReference type="GO" id="GO:0005886">
    <property type="term" value="C:plasma membrane"/>
    <property type="evidence" value="ECO:0007669"/>
    <property type="project" value="UniProtKB-SubCell"/>
</dbReference>
<evidence type="ECO:0000256" key="4">
    <source>
        <dbReference type="ARBA" id="ARBA00022741"/>
    </source>
</evidence>
<dbReference type="InterPro" id="IPR003593">
    <property type="entry name" value="AAA+_ATPase"/>
</dbReference>
<feature type="domain" description="ABC transporter" evidence="7">
    <location>
        <begin position="66"/>
        <end position="316"/>
    </location>
</feature>
<dbReference type="Gene3D" id="3.40.50.300">
    <property type="entry name" value="P-loop containing nucleotide triphosphate hydrolases"/>
    <property type="match status" value="2"/>
</dbReference>
<evidence type="ECO:0000259" key="7">
    <source>
        <dbReference type="PROSITE" id="PS50893"/>
    </source>
</evidence>
<dbReference type="GO" id="GO:0005524">
    <property type="term" value="F:ATP binding"/>
    <property type="evidence" value="ECO:0007669"/>
    <property type="project" value="UniProtKB-KW"/>
</dbReference>
<evidence type="ECO:0000256" key="5">
    <source>
        <dbReference type="ARBA" id="ARBA00022840"/>
    </source>
</evidence>
<dbReference type="CDD" id="cd03257">
    <property type="entry name" value="ABC_NikE_OppD_transporters"/>
    <property type="match status" value="2"/>
</dbReference>
<protein>
    <submittedName>
        <fullName evidence="8">ABC transporter ATP-binding protein</fullName>
    </submittedName>
</protein>
<keyword evidence="5 8" id="KW-0067">ATP-binding</keyword>
<comment type="similarity">
    <text evidence="2">Belongs to the ABC transporter superfamily.</text>
</comment>
<dbReference type="InterPro" id="IPR027417">
    <property type="entry name" value="P-loop_NTPase"/>
</dbReference>
<gene>
    <name evidence="8" type="ORF">F1189_22095</name>
</gene>
<dbReference type="PROSITE" id="PS50893">
    <property type="entry name" value="ABC_TRANSPORTER_2"/>
    <property type="match status" value="2"/>
</dbReference>
<dbReference type="PANTHER" id="PTHR43776">
    <property type="entry name" value="TRANSPORT ATP-BINDING PROTEIN"/>
    <property type="match status" value="1"/>
</dbReference>
<dbReference type="EMBL" id="VWPK01000042">
    <property type="protein sequence ID" value="KAA5609884.1"/>
    <property type="molecule type" value="Genomic_DNA"/>
</dbReference>
<reference evidence="8 9" key="1">
    <citation type="submission" date="2019-09" db="EMBL/GenBank/DDBJ databases">
        <title>Genome sequence of Rhodovastum atsumiense, a diverse member of the Acetobacteraceae family of non-sulfur purple photosynthetic bacteria.</title>
        <authorList>
            <person name="Meyer T."/>
            <person name="Kyndt J."/>
        </authorList>
    </citation>
    <scope>NUCLEOTIDE SEQUENCE [LARGE SCALE GENOMIC DNA]</scope>
    <source>
        <strain evidence="8 9">DSM 21279</strain>
    </source>
</reference>
<comment type="subcellular location">
    <subcellularLocation>
        <location evidence="1">Cell inner membrane</location>
        <topology evidence="1">Peripheral membrane protein</topology>
    </subcellularLocation>
</comment>
<dbReference type="AlphaFoldDB" id="A0A5M6INP4"/>
<evidence type="ECO:0000313" key="9">
    <source>
        <dbReference type="Proteomes" id="UP000325255"/>
    </source>
</evidence>
<keyword evidence="4" id="KW-0547">Nucleotide-binding</keyword>
<dbReference type="Pfam" id="PF08352">
    <property type="entry name" value="oligo_HPY"/>
    <property type="match status" value="2"/>
</dbReference>
<dbReference type="PROSITE" id="PS00211">
    <property type="entry name" value="ABC_TRANSPORTER_1"/>
    <property type="match status" value="2"/>
</dbReference>
<keyword evidence="9" id="KW-1185">Reference proteome</keyword>
<sequence>MGRAARCRARLCHPRLVAGTDAGPGHRRLRPLGHGDRAAPAGPARRQGVAGMTASHPVAASASELLRVSGLRVSFGRDVPAGTAVKGVSFSLAPGRCLAIVGESGSGKSVTARSLVGLAGRNSFVHTDGFRFAGQDVSRFAERDWRRLRGRQIGFVLQDALVSLDPLRPVGQEIGEGLLLHGAVRDRAELAERVTALLRLVHVPEPELKARQLPHELSGGQRQRALIAAALALDPRLLVADEPTTALDVTVQRQVLDLLEETRARGKALIIISHDLAVVSRMADDVLVMRHGEVVERGPAAQVFADPRHPYTRQLLDAVPSAHARGARLAPASARRLAATAMGRAPAPPDPAPDGPLLRAEGLVKRFRGPDRVLRTVVRGVSFELQRGETLGIVGESGSGKSTVARMALALDLPDEGAVTLHGQPWTRLSERERRPRRRTISFVYQDPLSSFDPRWTVGRILDDALPFTEPTAAARQERITDLLDLVGLPAATQARRPLELSGGQRQRVAIARAIAPRPAVIVCDEPVSALDVSIQAQILDLLADLKAQLGVSYLFISHDIGVVHHLSDRVLVMSEGQVVEAGEVDEVFLRPQHPYTRQLVAAVPRLRVQPADHSPHRSKERPWPAISD</sequence>